<evidence type="ECO:0000256" key="8">
    <source>
        <dbReference type="ARBA" id="ARBA00022741"/>
    </source>
</evidence>
<keyword evidence="10" id="KW-0067">ATP-binding</keyword>
<dbReference type="CDD" id="cd00130">
    <property type="entry name" value="PAS"/>
    <property type="match status" value="1"/>
</dbReference>
<dbReference type="InterPro" id="IPR013656">
    <property type="entry name" value="PAS_4"/>
</dbReference>
<reference evidence="19" key="2">
    <citation type="submission" date="2011-03" db="EMBL/GenBank/DDBJ databases">
        <title>The complete genome of Desulfobacca acetoxidans DSM 11109.</title>
        <authorList>
            <consortium name="US DOE Joint Genome Institute (JGI-PGF)"/>
            <person name="Lucas S."/>
            <person name="Copeland A."/>
            <person name="Lapidus A."/>
            <person name="Bruce D."/>
            <person name="Goodwin L."/>
            <person name="Pitluck S."/>
            <person name="Peters L."/>
            <person name="Kyrpides N."/>
            <person name="Mavromatis K."/>
            <person name="Ivanova N."/>
            <person name="Ovchinnikova G."/>
            <person name="Teshima H."/>
            <person name="Detter J.C."/>
            <person name="Han C."/>
            <person name="Land M."/>
            <person name="Hauser L."/>
            <person name="Markowitz V."/>
            <person name="Cheng J.-F."/>
            <person name="Hugenholtz P."/>
            <person name="Woyke T."/>
            <person name="Wu D."/>
            <person name="Spring S."/>
            <person name="Schueler E."/>
            <person name="Brambilla E."/>
            <person name="Klenk H.-P."/>
            <person name="Eisen J.A."/>
        </authorList>
    </citation>
    <scope>NUCLEOTIDE SEQUENCE [LARGE SCALE GENOMIC DNA]</scope>
    <source>
        <strain evidence="19">ATCC 700848 / DSM 11109 / ASRB2</strain>
    </source>
</reference>
<keyword evidence="8" id="KW-0547">Nucleotide-binding</keyword>
<keyword evidence="7 15" id="KW-0812">Transmembrane</keyword>
<dbReference type="PANTHER" id="PTHR43065:SF46">
    <property type="entry name" value="C4-DICARBOXYLATE TRANSPORT SENSOR PROTEIN DCTB"/>
    <property type="match status" value="1"/>
</dbReference>
<evidence type="ECO:0000259" key="16">
    <source>
        <dbReference type="PROSITE" id="PS50109"/>
    </source>
</evidence>
<feature type="coiled-coil region" evidence="14">
    <location>
        <begin position="361"/>
        <end position="388"/>
    </location>
</feature>
<gene>
    <name evidence="18" type="ordered locus">Desac_1777</name>
</gene>
<keyword evidence="11 15" id="KW-1133">Transmembrane helix</keyword>
<dbReference type="PROSITE" id="PS50112">
    <property type="entry name" value="PAS"/>
    <property type="match status" value="1"/>
</dbReference>
<organism evidence="18 19">
    <name type="scientific">Desulfobacca acetoxidans (strain ATCC 700848 / DSM 11109 / ASRB2)</name>
    <dbReference type="NCBI Taxonomy" id="880072"/>
    <lineage>
        <taxon>Bacteria</taxon>
        <taxon>Pseudomonadati</taxon>
        <taxon>Thermodesulfobacteriota</taxon>
        <taxon>Desulfobaccia</taxon>
        <taxon>Desulfobaccales</taxon>
        <taxon>Desulfobaccaceae</taxon>
        <taxon>Desulfobacca</taxon>
    </lineage>
</organism>
<keyword evidence="5" id="KW-0597">Phosphoprotein</keyword>
<evidence type="ECO:0000256" key="12">
    <source>
        <dbReference type="ARBA" id="ARBA00023012"/>
    </source>
</evidence>
<evidence type="ECO:0000313" key="19">
    <source>
        <dbReference type="Proteomes" id="UP000000483"/>
    </source>
</evidence>
<evidence type="ECO:0000256" key="9">
    <source>
        <dbReference type="ARBA" id="ARBA00022777"/>
    </source>
</evidence>
<dbReference type="InterPro" id="IPR036097">
    <property type="entry name" value="HisK_dim/P_sf"/>
</dbReference>
<evidence type="ECO:0000256" key="5">
    <source>
        <dbReference type="ARBA" id="ARBA00022553"/>
    </source>
</evidence>
<evidence type="ECO:0000259" key="17">
    <source>
        <dbReference type="PROSITE" id="PS50112"/>
    </source>
</evidence>
<dbReference type="PRINTS" id="PR00344">
    <property type="entry name" value="BCTRLSENSOR"/>
</dbReference>
<dbReference type="InterPro" id="IPR035965">
    <property type="entry name" value="PAS-like_dom_sf"/>
</dbReference>
<evidence type="ECO:0000256" key="4">
    <source>
        <dbReference type="ARBA" id="ARBA00022475"/>
    </source>
</evidence>
<dbReference type="PROSITE" id="PS50109">
    <property type="entry name" value="HIS_KIN"/>
    <property type="match status" value="1"/>
</dbReference>
<dbReference type="EC" id="2.7.13.3" evidence="3"/>
<dbReference type="GO" id="GO:0005524">
    <property type="term" value="F:ATP binding"/>
    <property type="evidence" value="ECO:0007669"/>
    <property type="project" value="UniProtKB-KW"/>
</dbReference>
<comment type="catalytic activity">
    <reaction evidence="1">
        <text>ATP + protein L-histidine = ADP + protein N-phospho-L-histidine.</text>
        <dbReference type="EC" id="2.7.13.3"/>
    </reaction>
</comment>
<feature type="domain" description="PAS" evidence="17">
    <location>
        <begin position="378"/>
        <end position="425"/>
    </location>
</feature>
<dbReference type="SUPFAM" id="SSF55785">
    <property type="entry name" value="PYP-like sensor domain (PAS domain)"/>
    <property type="match status" value="1"/>
</dbReference>
<dbReference type="InterPro" id="IPR033479">
    <property type="entry name" value="dCache_1"/>
</dbReference>
<dbReference type="GO" id="GO:0000155">
    <property type="term" value="F:phosphorelay sensor kinase activity"/>
    <property type="evidence" value="ECO:0007669"/>
    <property type="project" value="InterPro"/>
</dbReference>
<dbReference type="Gene3D" id="3.30.450.20">
    <property type="entry name" value="PAS domain"/>
    <property type="match status" value="2"/>
</dbReference>
<evidence type="ECO:0000256" key="3">
    <source>
        <dbReference type="ARBA" id="ARBA00012438"/>
    </source>
</evidence>
<dbReference type="InterPro" id="IPR005467">
    <property type="entry name" value="His_kinase_dom"/>
</dbReference>
<dbReference type="GO" id="GO:0005886">
    <property type="term" value="C:plasma membrane"/>
    <property type="evidence" value="ECO:0007669"/>
    <property type="project" value="UniProtKB-SubCell"/>
</dbReference>
<dbReference type="EMBL" id="CP002629">
    <property type="protein sequence ID" value="AEB09617.1"/>
    <property type="molecule type" value="Genomic_DNA"/>
</dbReference>
<dbReference type="InterPro" id="IPR004358">
    <property type="entry name" value="Sig_transdc_His_kin-like_C"/>
</dbReference>
<dbReference type="InterPro" id="IPR003661">
    <property type="entry name" value="HisK_dim/P_dom"/>
</dbReference>
<feature type="transmembrane region" description="Helical" evidence="15">
    <location>
        <begin position="6"/>
        <end position="29"/>
    </location>
</feature>
<evidence type="ECO:0000256" key="10">
    <source>
        <dbReference type="ARBA" id="ARBA00022840"/>
    </source>
</evidence>
<dbReference type="AlphaFoldDB" id="F2NHZ1"/>
<evidence type="ECO:0000256" key="15">
    <source>
        <dbReference type="SAM" id="Phobius"/>
    </source>
</evidence>
<dbReference type="eggNOG" id="COG4191">
    <property type="taxonomic scope" value="Bacteria"/>
</dbReference>
<dbReference type="PANTHER" id="PTHR43065">
    <property type="entry name" value="SENSOR HISTIDINE KINASE"/>
    <property type="match status" value="1"/>
</dbReference>
<comment type="subcellular location">
    <subcellularLocation>
        <location evidence="2">Cell membrane</location>
        <topology evidence="2">Multi-pass membrane protein</topology>
    </subcellularLocation>
</comment>
<dbReference type="SMART" id="SM00387">
    <property type="entry name" value="HATPase_c"/>
    <property type="match status" value="1"/>
</dbReference>
<keyword evidence="19" id="KW-1185">Reference proteome</keyword>
<evidence type="ECO:0000256" key="2">
    <source>
        <dbReference type="ARBA" id="ARBA00004651"/>
    </source>
</evidence>
<dbReference type="SUPFAM" id="SSF47384">
    <property type="entry name" value="Homodimeric domain of signal transducing histidine kinase"/>
    <property type="match status" value="1"/>
</dbReference>
<evidence type="ECO:0000256" key="1">
    <source>
        <dbReference type="ARBA" id="ARBA00000085"/>
    </source>
</evidence>
<dbReference type="NCBIfam" id="TIGR00229">
    <property type="entry name" value="sensory_box"/>
    <property type="match status" value="1"/>
</dbReference>
<dbReference type="Pfam" id="PF08448">
    <property type="entry name" value="PAS_4"/>
    <property type="match status" value="1"/>
</dbReference>
<dbReference type="SMART" id="SM00388">
    <property type="entry name" value="HisKA"/>
    <property type="match status" value="1"/>
</dbReference>
<dbReference type="SUPFAM" id="SSF55874">
    <property type="entry name" value="ATPase domain of HSP90 chaperone/DNA topoisomerase II/histidine kinase"/>
    <property type="match status" value="1"/>
</dbReference>
<keyword evidence="14" id="KW-0175">Coiled coil</keyword>
<dbReference type="Proteomes" id="UP000000483">
    <property type="component" value="Chromosome"/>
</dbReference>
<keyword evidence="13 15" id="KW-0472">Membrane</keyword>
<dbReference type="CDD" id="cd00082">
    <property type="entry name" value="HisKA"/>
    <property type="match status" value="1"/>
</dbReference>
<dbReference type="InterPro" id="IPR000014">
    <property type="entry name" value="PAS"/>
</dbReference>
<evidence type="ECO:0000256" key="6">
    <source>
        <dbReference type="ARBA" id="ARBA00022679"/>
    </source>
</evidence>
<reference evidence="18 19" key="1">
    <citation type="journal article" date="2011" name="Stand. Genomic Sci.">
        <title>Complete genome sequence of the acetate-degrading sulfate reducer Desulfobacca acetoxidans type strain (ASRB2).</title>
        <authorList>
            <person name="Goker M."/>
            <person name="Teshima H."/>
            <person name="Lapidus A."/>
            <person name="Nolan M."/>
            <person name="Lucas S."/>
            <person name="Hammon N."/>
            <person name="Deshpande S."/>
            <person name="Cheng J.F."/>
            <person name="Tapia R."/>
            <person name="Han C."/>
            <person name="Goodwin L."/>
            <person name="Pitluck S."/>
            <person name="Huntemann M."/>
            <person name="Liolios K."/>
            <person name="Ivanova N."/>
            <person name="Pagani I."/>
            <person name="Mavromatis K."/>
            <person name="Ovchinikova G."/>
            <person name="Pati A."/>
            <person name="Chen A."/>
            <person name="Palaniappan K."/>
            <person name="Land M."/>
            <person name="Hauser L."/>
            <person name="Brambilla E.M."/>
            <person name="Rohde M."/>
            <person name="Spring S."/>
            <person name="Detter J.C."/>
            <person name="Woyke T."/>
            <person name="Bristow J."/>
            <person name="Eisen J.A."/>
            <person name="Markowitz V."/>
            <person name="Hugenholtz P."/>
            <person name="Kyrpides N.C."/>
            <person name="Klenk H.P."/>
        </authorList>
    </citation>
    <scope>NUCLEOTIDE SEQUENCE [LARGE SCALE GENOMIC DNA]</scope>
    <source>
        <strain evidence="19">ATCC 700848 / DSM 11109 / ASRB2</strain>
    </source>
</reference>
<sequence length="740" mass="82895">MRLVSTKVYVIVGVITFLVLVGAFILGLMSADKMREVISEQFNQQQLVIAQGAASDIEDKFRFIQNELHTLNLSPSIQYLEVSWPNRMQITMDTVRDLGVVEIGFLNAAGSQLNQLTANNRSSVKKVDFANLGWLSWIRDPGHLNKFLLEQVGADLRSSPDDNAYLLIAIPTYQVSVDESHPVASRQFTGTLYFLLNPSSFVKKFVQNLRSGQTGYAWVIDGRGFFLYHPEEEFIGKNAFEVRRKRSHFTISFSEINKIQREKMLAGREGASWYWSGWHRGIEQKMKKFIAFAPIHLKGDNEQLIWSLAVVAPQAEVEGVIHEVYLRQFLLQGGIIILILMAGGVIIFYESRWSAALEMEVQRKTAALKKSTDELEKSEKLYKSLVESAEDSILTVDIHKEIVSINRFGAKFFGYTPRGIIGKSLAAILPGSANVTLGHQIDDVFQTQTGRRVFLEVVLGGKEYHLNINLTPIIEGEQVVSVLLIAHDVTMARKMEEQLYFTEKLASLGQLAAGVAHEINNPLAIILGYTDMLLEKTEADSKQYKILQTIERQGNNCKRIVENLMTFARAPEEVQHDTDVNRNIEMVLEVVRNTLFTRKIEYQLELEERLPRVNGDAAQLQQVFLNLITNAVKAMPEGGRLTIATRSLKNGAEVQILFIDTGVGIKKEHLPKIYDPFFTTRKVGEGTGLGLSVSYGIITKFGGSINCVSKAQEEVGKEESGSTFTITLPAAQNNRGESTV</sequence>
<evidence type="ECO:0000313" key="18">
    <source>
        <dbReference type="EMBL" id="AEB09617.1"/>
    </source>
</evidence>
<evidence type="ECO:0000256" key="7">
    <source>
        <dbReference type="ARBA" id="ARBA00022692"/>
    </source>
</evidence>
<keyword evidence="4" id="KW-1003">Cell membrane</keyword>
<keyword evidence="6" id="KW-0808">Transferase</keyword>
<dbReference type="KEGG" id="dao:Desac_1777"/>
<dbReference type="HOGENOM" id="CLU_020355_0_0_7"/>
<feature type="domain" description="Histidine kinase" evidence="16">
    <location>
        <begin position="514"/>
        <end position="732"/>
    </location>
</feature>
<dbReference type="Pfam" id="PF00512">
    <property type="entry name" value="HisKA"/>
    <property type="match status" value="1"/>
</dbReference>
<accession>F2NHZ1</accession>
<dbReference type="Pfam" id="PF02743">
    <property type="entry name" value="dCache_1"/>
    <property type="match status" value="1"/>
</dbReference>
<keyword evidence="12" id="KW-0902">Two-component regulatory system</keyword>
<name>F2NHZ1_DESAR</name>
<evidence type="ECO:0000256" key="14">
    <source>
        <dbReference type="SAM" id="Coils"/>
    </source>
</evidence>
<dbReference type="Pfam" id="PF02518">
    <property type="entry name" value="HATPase_c"/>
    <property type="match status" value="1"/>
</dbReference>
<protein>
    <recommendedName>
        <fullName evidence="3">histidine kinase</fullName>
        <ecNumber evidence="3">2.7.13.3</ecNumber>
    </recommendedName>
</protein>
<dbReference type="OrthoDB" id="9805591at2"/>
<dbReference type="InterPro" id="IPR003594">
    <property type="entry name" value="HATPase_dom"/>
</dbReference>
<dbReference type="InterPro" id="IPR036890">
    <property type="entry name" value="HATPase_C_sf"/>
</dbReference>
<dbReference type="RefSeq" id="WP_013706727.1">
    <property type="nucleotide sequence ID" value="NC_015388.1"/>
</dbReference>
<dbReference type="Gene3D" id="1.10.287.130">
    <property type="match status" value="1"/>
</dbReference>
<evidence type="ECO:0000256" key="13">
    <source>
        <dbReference type="ARBA" id="ARBA00023136"/>
    </source>
</evidence>
<dbReference type="Gene3D" id="3.30.565.10">
    <property type="entry name" value="Histidine kinase-like ATPase, C-terminal domain"/>
    <property type="match status" value="1"/>
</dbReference>
<keyword evidence="9 18" id="KW-0418">Kinase</keyword>
<evidence type="ECO:0000256" key="11">
    <source>
        <dbReference type="ARBA" id="ARBA00022989"/>
    </source>
</evidence>
<proteinExistence type="predicted"/>
<dbReference type="SMART" id="SM00091">
    <property type="entry name" value="PAS"/>
    <property type="match status" value="1"/>
</dbReference>
<dbReference type="STRING" id="880072.Desac_1777"/>
<dbReference type="CDD" id="cd12912">
    <property type="entry name" value="PDC2_MCP_like"/>
    <property type="match status" value="1"/>
</dbReference>